<evidence type="ECO:0000256" key="1">
    <source>
        <dbReference type="ARBA" id="ARBA00006068"/>
    </source>
</evidence>
<dbReference type="RefSeq" id="WP_118612076.1">
    <property type="nucleotide sequence ID" value="NZ_JAJEQN010000014.1"/>
</dbReference>
<feature type="region of interest" description="Disordered" evidence="2">
    <location>
        <begin position="73"/>
        <end position="117"/>
    </location>
</feature>
<dbReference type="EMBL" id="JAJEQN010000014">
    <property type="protein sequence ID" value="MCC2221428.1"/>
    <property type="molecule type" value="Genomic_DNA"/>
</dbReference>
<dbReference type="AlphaFoldDB" id="A0AAE3E4B5"/>
<dbReference type="InterPro" id="IPR004474">
    <property type="entry name" value="LytR_CpsA_psr"/>
</dbReference>
<feature type="domain" description="Cell envelope-related transcriptional attenuator" evidence="3">
    <location>
        <begin position="166"/>
        <end position="325"/>
    </location>
</feature>
<feature type="compositionally biased region" description="Polar residues" evidence="2">
    <location>
        <begin position="106"/>
        <end position="117"/>
    </location>
</feature>
<evidence type="ECO:0000259" key="3">
    <source>
        <dbReference type="Pfam" id="PF03816"/>
    </source>
</evidence>
<gene>
    <name evidence="4" type="ORF">LKD48_07220</name>
</gene>
<dbReference type="Pfam" id="PF03816">
    <property type="entry name" value="LytR_cpsA_psr"/>
    <property type="match status" value="1"/>
</dbReference>
<organism evidence="4 5">
    <name type="scientific">Anthropogastromicrobium aceti</name>
    <dbReference type="NCBI Taxonomy" id="2981768"/>
    <lineage>
        <taxon>Bacteria</taxon>
        <taxon>Bacillati</taxon>
        <taxon>Bacillota</taxon>
        <taxon>Clostridia</taxon>
        <taxon>Lachnospirales</taxon>
        <taxon>Lachnospiraceae</taxon>
        <taxon>Anthropogastromicrobium</taxon>
    </lineage>
</organism>
<comment type="caution">
    <text evidence="4">The sequence shown here is derived from an EMBL/GenBank/DDBJ whole genome shotgun (WGS) entry which is preliminary data.</text>
</comment>
<dbReference type="NCBIfam" id="TIGR00350">
    <property type="entry name" value="lytR_cpsA_psr"/>
    <property type="match status" value="1"/>
</dbReference>
<proteinExistence type="inferred from homology"/>
<dbReference type="Gene3D" id="3.40.630.190">
    <property type="entry name" value="LCP protein"/>
    <property type="match status" value="1"/>
</dbReference>
<protein>
    <submittedName>
        <fullName evidence="4">LCP family protein</fullName>
    </submittedName>
</protein>
<dbReference type="InterPro" id="IPR050922">
    <property type="entry name" value="LytR/CpsA/Psr_CW_biosynth"/>
</dbReference>
<dbReference type="PANTHER" id="PTHR33392:SF6">
    <property type="entry name" value="POLYISOPRENYL-TEICHOIC ACID--PEPTIDOGLYCAN TEICHOIC ACID TRANSFERASE TAGU"/>
    <property type="match status" value="1"/>
</dbReference>
<evidence type="ECO:0000313" key="4">
    <source>
        <dbReference type="EMBL" id="MCC2221428.1"/>
    </source>
</evidence>
<feature type="compositionally biased region" description="Basic and acidic residues" evidence="2">
    <location>
        <begin position="89"/>
        <end position="102"/>
    </location>
</feature>
<sequence>MAEKRSSMKNKREQQRKKAAKARRVRRTLLVITEFLLVCALSICCYAVSILNTMQRSTINQKEIYVATFANNGDNDQQEEAQTATTEPQSKEQEKESEKSGEQESVPESSSAKPGSVINVSEVTQATTVDDILSHQETVNGYWNILLVGVDARDQANLGGGNGVQSDVMMICSINVKTKEVKLVSIYRDTLLKMYSRDEFDLANSEFAKGSDTDMISMINMNLDLQIQDVVVVNWAALIRVIDAIGGIYLDITPEEVEKGYITGYITEIEEATGIWQPQLTQAGYQLCNGVYAVAYCRNRYTTGMDMGRTSRQREVIDKMLQQAKVASPSALLTAVRYACPNINTTLSNDELFALAADVNSYSITDTEGFPYTYDLTLGTLGVFGVKDSLVCTDLAGDVKKLHTYLFGDDGYEPSQTVKDISYTIQKAFGVGQ</sequence>
<dbReference type="PANTHER" id="PTHR33392">
    <property type="entry name" value="POLYISOPRENYL-TEICHOIC ACID--PEPTIDOGLYCAN TEICHOIC ACID TRANSFERASE TAGU"/>
    <property type="match status" value="1"/>
</dbReference>
<evidence type="ECO:0000256" key="2">
    <source>
        <dbReference type="SAM" id="MobiDB-lite"/>
    </source>
</evidence>
<dbReference type="Proteomes" id="UP001198200">
    <property type="component" value="Unassembled WGS sequence"/>
</dbReference>
<name>A0AAE3E4B5_9FIRM</name>
<evidence type="ECO:0000313" key="5">
    <source>
        <dbReference type="Proteomes" id="UP001198200"/>
    </source>
</evidence>
<reference evidence="4 5" key="1">
    <citation type="submission" date="2021-10" db="EMBL/GenBank/DDBJ databases">
        <title>Anaerobic single-cell dispensing facilitates the cultivation of human gut bacteria.</title>
        <authorList>
            <person name="Afrizal A."/>
        </authorList>
    </citation>
    <scope>NUCLEOTIDE SEQUENCE [LARGE SCALE GENOMIC DNA]</scope>
    <source>
        <strain evidence="4 5">CLA-AA-H224</strain>
    </source>
</reference>
<comment type="similarity">
    <text evidence="1">Belongs to the LytR/CpsA/Psr (LCP) family.</text>
</comment>
<feature type="compositionally biased region" description="Polar residues" evidence="2">
    <location>
        <begin position="73"/>
        <end position="86"/>
    </location>
</feature>
<feature type="region of interest" description="Disordered" evidence="2">
    <location>
        <begin position="1"/>
        <end position="20"/>
    </location>
</feature>
<feature type="compositionally biased region" description="Basic and acidic residues" evidence="2">
    <location>
        <begin position="1"/>
        <end position="13"/>
    </location>
</feature>
<accession>A0AAE3E4B5</accession>
<keyword evidence="5" id="KW-1185">Reference proteome</keyword>